<evidence type="ECO:0000313" key="5">
    <source>
        <dbReference type="Proteomes" id="UP000179807"/>
    </source>
</evidence>
<reference evidence="4" key="1">
    <citation type="submission" date="2016-10" db="EMBL/GenBank/DDBJ databases">
        <authorList>
            <person name="Benchimol M."/>
            <person name="Almeida L.G."/>
            <person name="Vasconcelos A.T."/>
            <person name="Perreira-Neves A."/>
            <person name="Rosa I.A."/>
            <person name="Tasca T."/>
            <person name="Bogo M.R."/>
            <person name="de Souza W."/>
        </authorList>
    </citation>
    <scope>NUCLEOTIDE SEQUENCE [LARGE SCALE GENOMIC DNA]</scope>
    <source>
        <strain evidence="4">K</strain>
    </source>
</reference>
<dbReference type="InterPro" id="IPR036390">
    <property type="entry name" value="WH_DNA-bd_sf"/>
</dbReference>
<dbReference type="GeneID" id="94841804"/>
<organism evidence="4 5">
    <name type="scientific">Tritrichomonas foetus</name>
    <dbReference type="NCBI Taxonomy" id="1144522"/>
    <lineage>
        <taxon>Eukaryota</taxon>
        <taxon>Metamonada</taxon>
        <taxon>Parabasalia</taxon>
        <taxon>Tritrichomonadida</taxon>
        <taxon>Tritrichomonadidae</taxon>
        <taxon>Tritrichomonas</taxon>
    </lineage>
</organism>
<gene>
    <name evidence="4" type="ORF">TRFO_29997</name>
</gene>
<dbReference type="EMBL" id="MLAK01000853">
    <property type="protein sequence ID" value="OHT02756.1"/>
    <property type="molecule type" value="Genomic_DNA"/>
</dbReference>
<dbReference type="GO" id="GO:0006412">
    <property type="term" value="P:translation"/>
    <property type="evidence" value="ECO:0007669"/>
    <property type="project" value="InterPro"/>
</dbReference>
<evidence type="ECO:0000256" key="2">
    <source>
        <dbReference type="ARBA" id="ARBA00022980"/>
    </source>
</evidence>
<dbReference type="VEuPathDB" id="TrichDB:TRFO_29997"/>
<evidence type="ECO:0000256" key="1">
    <source>
        <dbReference type="ARBA" id="ARBA00010014"/>
    </source>
</evidence>
<dbReference type="Gene3D" id="1.10.10.10">
    <property type="entry name" value="Winged helix-like DNA-binding domain superfamily/Winged helix DNA-binding domain"/>
    <property type="match status" value="1"/>
</dbReference>
<evidence type="ECO:0000256" key="3">
    <source>
        <dbReference type="ARBA" id="ARBA00023274"/>
    </source>
</evidence>
<keyword evidence="3" id="KW-0687">Ribonucleoprotein</keyword>
<protein>
    <submittedName>
        <fullName evidence="4">Uncharacterized protein</fullName>
    </submittedName>
</protein>
<dbReference type="GO" id="GO:0005840">
    <property type="term" value="C:ribosome"/>
    <property type="evidence" value="ECO:0007669"/>
    <property type="project" value="UniProtKB-KW"/>
</dbReference>
<keyword evidence="2" id="KW-0689">Ribosomal protein</keyword>
<name>A0A1J4JYZ5_9EUKA</name>
<keyword evidence="5" id="KW-1185">Reference proteome</keyword>
<dbReference type="RefSeq" id="XP_068355892.1">
    <property type="nucleotide sequence ID" value="XM_068507100.1"/>
</dbReference>
<dbReference type="SUPFAM" id="SSF46785">
    <property type="entry name" value="Winged helix' DNA-binding domain"/>
    <property type="match status" value="1"/>
</dbReference>
<dbReference type="AlphaFoldDB" id="A0A1J4JYZ5"/>
<comment type="similarity">
    <text evidence="1">Belongs to the eukaryotic ribosomal protein eS19 family.</text>
</comment>
<sequence length="155" mass="17288">MAANVTARDIPARQFIPLLSQYLQQSGKMALPCPFSKNSEKMIQFEKWYFEIAASTLHQFYLHPSFPNSISSPHLGVSNSLRSRRASYGSQDLHRNQTQKMAQATKFAQSACFSQFQAIGWLVKDPTGIIFASKEAINEMDSIAKQASQAPAKSI</sequence>
<dbReference type="GO" id="GO:1990904">
    <property type="term" value="C:ribonucleoprotein complex"/>
    <property type="evidence" value="ECO:0007669"/>
    <property type="project" value="UniProtKB-KW"/>
</dbReference>
<proteinExistence type="inferred from homology"/>
<evidence type="ECO:0000313" key="4">
    <source>
        <dbReference type="EMBL" id="OHT02756.1"/>
    </source>
</evidence>
<accession>A0A1J4JYZ5</accession>
<dbReference type="Pfam" id="PF01090">
    <property type="entry name" value="Ribosomal_S19e"/>
    <property type="match status" value="1"/>
</dbReference>
<comment type="caution">
    <text evidence="4">The sequence shown here is derived from an EMBL/GenBank/DDBJ whole genome shotgun (WGS) entry which is preliminary data.</text>
</comment>
<dbReference type="Proteomes" id="UP000179807">
    <property type="component" value="Unassembled WGS sequence"/>
</dbReference>
<dbReference type="InterPro" id="IPR001266">
    <property type="entry name" value="Ribosomal_eS19"/>
</dbReference>
<dbReference type="SMART" id="SM01413">
    <property type="entry name" value="Ribosomal_S19e"/>
    <property type="match status" value="1"/>
</dbReference>
<dbReference type="GO" id="GO:0003735">
    <property type="term" value="F:structural constituent of ribosome"/>
    <property type="evidence" value="ECO:0007669"/>
    <property type="project" value="InterPro"/>
</dbReference>
<dbReference type="InterPro" id="IPR036388">
    <property type="entry name" value="WH-like_DNA-bd_sf"/>
</dbReference>